<feature type="transmembrane region" description="Helical" evidence="8">
    <location>
        <begin position="497"/>
        <end position="518"/>
    </location>
</feature>
<evidence type="ECO:0000313" key="10">
    <source>
        <dbReference type="EMBL" id="WAR46512.1"/>
    </source>
</evidence>
<dbReference type="InterPro" id="IPR050144">
    <property type="entry name" value="AAE_transporter"/>
</dbReference>
<evidence type="ECO:0000256" key="6">
    <source>
        <dbReference type="ARBA" id="ARBA00022989"/>
    </source>
</evidence>
<dbReference type="Pfam" id="PF02080">
    <property type="entry name" value="TrkA_C"/>
    <property type="match status" value="1"/>
</dbReference>
<keyword evidence="5 8" id="KW-0812">Transmembrane</keyword>
<evidence type="ECO:0000259" key="9">
    <source>
        <dbReference type="PROSITE" id="PS51202"/>
    </source>
</evidence>
<feature type="transmembrane region" description="Helical" evidence="8">
    <location>
        <begin position="70"/>
        <end position="88"/>
    </location>
</feature>
<dbReference type="RefSeq" id="WP_255187421.1">
    <property type="nucleotide sequence ID" value="NZ_CP113517.1"/>
</dbReference>
<dbReference type="Pfam" id="PF06826">
    <property type="entry name" value="Asp-Al_Ex"/>
    <property type="match status" value="2"/>
</dbReference>
<feature type="transmembrane region" description="Helical" evidence="8">
    <location>
        <begin position="530"/>
        <end position="554"/>
    </location>
</feature>
<protein>
    <submittedName>
        <fullName evidence="10">Transporter</fullName>
    </submittedName>
</protein>
<comment type="subcellular location">
    <subcellularLocation>
        <location evidence="1">Cell membrane</location>
        <topology evidence="1">Multi-pass membrane protein</topology>
    </subcellularLocation>
</comment>
<dbReference type="Gene3D" id="3.30.70.1450">
    <property type="entry name" value="Regulator of K+ conductance, C-terminal domain"/>
    <property type="match status" value="2"/>
</dbReference>
<dbReference type="PANTHER" id="PTHR30445:SF3">
    <property type="entry name" value="TRANSPORT PROTEIN YIDE-RELATED"/>
    <property type="match status" value="1"/>
</dbReference>
<dbReference type="InterPro" id="IPR006037">
    <property type="entry name" value="RCK_C"/>
</dbReference>
<feature type="domain" description="RCK C-terminal" evidence="9">
    <location>
        <begin position="285"/>
        <end position="367"/>
    </location>
</feature>
<dbReference type="InterPro" id="IPR036721">
    <property type="entry name" value="RCK_C_sf"/>
</dbReference>
<feature type="transmembrane region" description="Helical" evidence="8">
    <location>
        <begin position="100"/>
        <end position="120"/>
    </location>
</feature>
<dbReference type="SUPFAM" id="SSF116726">
    <property type="entry name" value="TrkA C-terminal domain-like"/>
    <property type="match status" value="2"/>
</dbReference>
<sequence>MPWLIQLFNQDSVPHAMLIISLVISIGLVLGNVSLAGIRLGIAGVLFSGLIFGHFDLTLNAEVMHFLREFGLILFVYAIGLQVGPSFVSSFFKHGLKLNAMAASVVLMGALITVGISMIGKIPMPVAVGLFSGATTNTPSLAAAQQVLVGLPGIDGNVLKMPGLGYAIAYPFGIIGIILSMLLIKWAFRVNIATEANDFADKQRQLANIPVSEDLVVQNPNLNGLTVGQIPFFESMNVVVTRILHQGETDVCIARRDTVLRVGDIIRLVGEPKLLQRLKIVIGPDAEINLQEIAKNLHTKRLVVTNKAAINQTIGDLCMRHDVTISRVHRPDVEFTPSSALHVQFGDEVLVVGSRDALANIEKALGNSLEELDHPQIIPIFIGITLGVLLGSWPFYLPGIPSALKLGMAGGPLLVAIMLSQIGNWGTMTWHLPKSSNMILKDIGIVLFLACVGLNSGDQFFETLFNGNGLYWMGCAALITVLPLLIIGLVARLTNKLNYLTLCGLLAGSMTDPPALAFANNMHPSAAVSIAYATVYPLVMLLRIISAQLIILLVN</sequence>
<organism evidence="10 11">
    <name type="scientific">Methylomonas rapida</name>
    <dbReference type="NCBI Taxonomy" id="2963939"/>
    <lineage>
        <taxon>Bacteria</taxon>
        <taxon>Pseudomonadati</taxon>
        <taxon>Pseudomonadota</taxon>
        <taxon>Gammaproteobacteria</taxon>
        <taxon>Methylococcales</taxon>
        <taxon>Methylococcaceae</taxon>
        <taxon>Methylomonas</taxon>
    </lineage>
</organism>
<evidence type="ECO:0000256" key="5">
    <source>
        <dbReference type="ARBA" id="ARBA00022692"/>
    </source>
</evidence>
<keyword evidence="7 8" id="KW-0472">Membrane</keyword>
<evidence type="ECO:0000256" key="2">
    <source>
        <dbReference type="ARBA" id="ARBA00009854"/>
    </source>
</evidence>
<evidence type="ECO:0000256" key="4">
    <source>
        <dbReference type="ARBA" id="ARBA00022475"/>
    </source>
</evidence>
<feature type="transmembrane region" description="Helical" evidence="8">
    <location>
        <begin position="439"/>
        <end position="457"/>
    </location>
</feature>
<dbReference type="PANTHER" id="PTHR30445">
    <property type="entry name" value="K(+)_H(+) ANTIPORTER SUBUNIT KHTT"/>
    <property type="match status" value="1"/>
</dbReference>
<name>A0ABY7GPS6_9GAMM</name>
<feature type="transmembrane region" description="Helical" evidence="8">
    <location>
        <begin position="37"/>
        <end position="55"/>
    </location>
</feature>
<accession>A0ABY7GPS6</accession>
<dbReference type="PROSITE" id="PS51202">
    <property type="entry name" value="RCK_C"/>
    <property type="match status" value="2"/>
</dbReference>
<keyword evidence="4" id="KW-1003">Cell membrane</keyword>
<keyword evidence="6 8" id="KW-1133">Transmembrane helix</keyword>
<evidence type="ECO:0000256" key="3">
    <source>
        <dbReference type="ARBA" id="ARBA00022448"/>
    </source>
</evidence>
<keyword evidence="3" id="KW-0813">Transport</keyword>
<dbReference type="EMBL" id="CP113517">
    <property type="protein sequence ID" value="WAR46512.1"/>
    <property type="molecule type" value="Genomic_DNA"/>
</dbReference>
<evidence type="ECO:0000256" key="7">
    <source>
        <dbReference type="ARBA" id="ARBA00023136"/>
    </source>
</evidence>
<feature type="domain" description="RCK C-terminal" evidence="9">
    <location>
        <begin position="194"/>
        <end position="284"/>
    </location>
</feature>
<dbReference type="NCBIfam" id="NF003007">
    <property type="entry name" value="PRK03818.1"/>
    <property type="match status" value="1"/>
</dbReference>
<reference evidence="10" key="1">
    <citation type="submission" date="2022-11" db="EMBL/GenBank/DDBJ databases">
        <title>Methylomonas rapida sp. nov., Carotenoid-Producing Obligate Methanotrophs with High Growth Characteristics and Biotechnological Potential.</title>
        <authorList>
            <person name="Tikhonova E.N."/>
            <person name="Suleimanov R.Z."/>
            <person name="Miroshnikov K."/>
            <person name="Oshkin I.Y."/>
            <person name="Belova S.E."/>
            <person name="Danilova O.V."/>
            <person name="Ashikhmin A."/>
            <person name="Konopkin A."/>
            <person name="But S.Y."/>
            <person name="Khmelenina V.N."/>
            <person name="Kuznetsov N."/>
            <person name="Pimenov N.V."/>
            <person name="Dedysh S.N."/>
        </authorList>
    </citation>
    <scope>NUCLEOTIDE SEQUENCE</scope>
    <source>
        <strain evidence="10">MP1</strain>
    </source>
</reference>
<dbReference type="NCBIfam" id="TIGR01625">
    <property type="entry name" value="YidE_YbjL_dupl"/>
    <property type="match status" value="2"/>
</dbReference>
<feature type="transmembrane region" description="Helical" evidence="8">
    <location>
        <begin position="469"/>
        <end position="490"/>
    </location>
</feature>
<feature type="transmembrane region" description="Helical" evidence="8">
    <location>
        <begin position="164"/>
        <end position="184"/>
    </location>
</feature>
<feature type="transmembrane region" description="Helical" evidence="8">
    <location>
        <begin position="408"/>
        <end position="427"/>
    </location>
</feature>
<proteinExistence type="inferred from homology"/>
<comment type="similarity">
    <text evidence="2">Belongs to the AAE transporter (TC 2.A.81) family.</text>
</comment>
<feature type="transmembrane region" description="Helical" evidence="8">
    <location>
        <begin position="377"/>
        <end position="396"/>
    </location>
</feature>
<evidence type="ECO:0000313" key="11">
    <source>
        <dbReference type="Proteomes" id="UP001162780"/>
    </source>
</evidence>
<keyword evidence="11" id="KW-1185">Reference proteome</keyword>
<dbReference type="Proteomes" id="UP001162780">
    <property type="component" value="Chromosome"/>
</dbReference>
<gene>
    <name evidence="10" type="ORF">NM686_008350</name>
</gene>
<feature type="transmembrane region" description="Helical" evidence="8">
    <location>
        <begin position="12"/>
        <end position="30"/>
    </location>
</feature>
<dbReference type="InterPro" id="IPR006512">
    <property type="entry name" value="YidE_YbjL"/>
</dbReference>
<evidence type="ECO:0000256" key="1">
    <source>
        <dbReference type="ARBA" id="ARBA00004651"/>
    </source>
</evidence>
<evidence type="ECO:0000256" key="8">
    <source>
        <dbReference type="SAM" id="Phobius"/>
    </source>
</evidence>